<proteinExistence type="predicted"/>
<comment type="caution">
    <text evidence="1">The sequence shown here is derived from an EMBL/GenBank/DDBJ whole genome shotgun (WGS) entry which is preliminary data.</text>
</comment>
<protein>
    <submittedName>
        <fullName evidence="1">Uncharacterized protein</fullName>
    </submittedName>
</protein>
<evidence type="ECO:0000313" key="1">
    <source>
        <dbReference type="EMBL" id="CAF4241172.1"/>
    </source>
</evidence>
<evidence type="ECO:0000313" key="2">
    <source>
        <dbReference type="Proteomes" id="UP000663823"/>
    </source>
</evidence>
<dbReference type="AlphaFoldDB" id="A0A820E3D3"/>
<dbReference type="Proteomes" id="UP000663823">
    <property type="component" value="Unassembled WGS sequence"/>
</dbReference>
<reference evidence="1" key="1">
    <citation type="submission" date="2021-02" db="EMBL/GenBank/DDBJ databases">
        <authorList>
            <person name="Nowell W R."/>
        </authorList>
    </citation>
    <scope>NUCLEOTIDE SEQUENCE</scope>
</reference>
<organism evidence="1 2">
    <name type="scientific">Rotaria sordida</name>
    <dbReference type="NCBI Taxonomy" id="392033"/>
    <lineage>
        <taxon>Eukaryota</taxon>
        <taxon>Metazoa</taxon>
        <taxon>Spiralia</taxon>
        <taxon>Gnathifera</taxon>
        <taxon>Rotifera</taxon>
        <taxon>Eurotatoria</taxon>
        <taxon>Bdelloidea</taxon>
        <taxon>Philodinida</taxon>
        <taxon>Philodinidae</taxon>
        <taxon>Rotaria</taxon>
    </lineage>
</organism>
<name>A0A820E3D3_9BILA</name>
<dbReference type="EMBL" id="CAJOAX010029925">
    <property type="protein sequence ID" value="CAF4241172.1"/>
    <property type="molecule type" value="Genomic_DNA"/>
</dbReference>
<feature type="non-terminal residue" evidence="1">
    <location>
        <position position="101"/>
    </location>
</feature>
<accession>A0A820E3D3</accession>
<gene>
    <name evidence="1" type="ORF">OTI717_LOCUS40099</name>
</gene>
<sequence length="101" mass="12388">MNKRERYTKETMPERVAILYNQFINKNEGLDPRRMYRLIEFIRTLINNKTTVNTFLETSRWFLVLKLTIFEWRIPALWCAINEYAKEILEHPYKAVREYIA</sequence>
<feature type="non-terminal residue" evidence="1">
    <location>
        <position position="1"/>
    </location>
</feature>